<evidence type="ECO:0000313" key="6">
    <source>
        <dbReference type="EMBL" id="SFT37404.1"/>
    </source>
</evidence>
<dbReference type="RefSeq" id="WP_083416412.1">
    <property type="nucleotide sequence ID" value="NZ_FPBD01000001.1"/>
</dbReference>
<dbReference type="EMBL" id="FPBD01000001">
    <property type="protein sequence ID" value="SFT37404.1"/>
    <property type="molecule type" value="Genomic_DNA"/>
</dbReference>
<keyword evidence="3" id="KW-0456">Lyase</keyword>
<keyword evidence="4" id="KW-0670">Pyruvate</keyword>
<dbReference type="GO" id="GO:0004609">
    <property type="term" value="F:phosphatidylserine decarboxylase activity"/>
    <property type="evidence" value="ECO:0007669"/>
    <property type="project" value="InterPro"/>
</dbReference>
<feature type="domain" description="L-tryptophan decarboxylase PsiD-like" evidence="5">
    <location>
        <begin position="56"/>
        <end position="187"/>
    </location>
</feature>
<evidence type="ECO:0000259" key="5">
    <source>
        <dbReference type="Pfam" id="PF12588"/>
    </source>
</evidence>
<keyword evidence="2" id="KW-0865">Zymogen</keyword>
<dbReference type="InterPro" id="IPR003817">
    <property type="entry name" value="PS_Dcarbxylase"/>
</dbReference>
<dbReference type="Pfam" id="PF12588">
    <property type="entry name" value="PSDC"/>
    <property type="match status" value="1"/>
</dbReference>
<evidence type="ECO:0000313" key="7">
    <source>
        <dbReference type="Proteomes" id="UP000183371"/>
    </source>
</evidence>
<organism evidence="6 7">
    <name type="scientific">Pseudovibrio denitrificans</name>
    <dbReference type="NCBI Taxonomy" id="258256"/>
    <lineage>
        <taxon>Bacteria</taxon>
        <taxon>Pseudomonadati</taxon>
        <taxon>Pseudomonadota</taxon>
        <taxon>Alphaproteobacteria</taxon>
        <taxon>Hyphomicrobiales</taxon>
        <taxon>Stappiaceae</taxon>
        <taxon>Pseudovibrio</taxon>
    </lineage>
</organism>
<evidence type="ECO:0000256" key="3">
    <source>
        <dbReference type="ARBA" id="ARBA00023239"/>
    </source>
</evidence>
<protein>
    <submittedName>
        <fullName evidence="6">Phosphatidylserine decarboxylase</fullName>
    </submittedName>
</protein>
<dbReference type="PANTHER" id="PTHR10067">
    <property type="entry name" value="PHOSPHATIDYLSERINE DECARBOXYLASE"/>
    <property type="match status" value="1"/>
</dbReference>
<dbReference type="AlphaFoldDB" id="A0A1I6XHP0"/>
<sequence length="437" mass="48725">MPLGQFQSHHENRPGVIAGFLPRDSKLLGKWLDHISQKSISAYGDQIEQGYSFLEPSVQALAFLLNEDDHLHGLVSEMIEQGWQVHQEEEPKVAYGIKSINDMLCALNYIIKHAPIFDPDLPHSAFPMSGLFVYMMWTPAGNFVFKNKLFNDALRNILDAWCEFLDSPASLSVVVTSKDGWLSEASWKANSLDQFVTKEQIEKDPVHWGYTSFNDFFHRQIIAICRPIDGPDNDRVITSANDGTVYRIARNVKLDDDFETKAQNYSLEQMLDGSPLTTRFVGGDVVQTFLSGNDYHRWRAPIAGKVVEARVVNGYMFSELYSEGFDPSAGTKSQGYEAMVNTRALIFIESESPAIGCVCIMPIGITEISSISIQVKVGDRVEKGQELGWFSYGGSSMALVFQPKAIKQFTIVNPLSDNNSNNGPFVRVGAQIAISTI</sequence>
<dbReference type="InterPro" id="IPR022237">
    <property type="entry name" value="PsiD-like"/>
</dbReference>
<reference evidence="7" key="1">
    <citation type="submission" date="2016-10" db="EMBL/GenBank/DDBJ databases">
        <authorList>
            <person name="Varghese N."/>
            <person name="Submissions S."/>
        </authorList>
    </citation>
    <scope>NUCLEOTIDE SEQUENCE [LARGE SCALE GENOMIC DNA]</scope>
    <source>
        <strain evidence="7">DSM 17465</strain>
    </source>
</reference>
<dbReference type="Proteomes" id="UP000183371">
    <property type="component" value="Unassembled WGS sequence"/>
</dbReference>
<keyword evidence="7" id="KW-1185">Reference proteome</keyword>
<evidence type="ECO:0000256" key="2">
    <source>
        <dbReference type="ARBA" id="ARBA00023145"/>
    </source>
</evidence>
<name>A0A1I6XHP0_9HYPH</name>
<accession>A0A1I6XHP0</accession>
<evidence type="ECO:0000256" key="4">
    <source>
        <dbReference type="ARBA" id="ARBA00023317"/>
    </source>
</evidence>
<proteinExistence type="predicted"/>
<keyword evidence="1" id="KW-0210">Decarboxylase</keyword>
<dbReference type="PANTHER" id="PTHR10067:SF9">
    <property type="entry name" value="PHOSPHATIDYLSERINE DECARBOXYLASE FAMILY PROTEIN (AFU_ORTHOLOGUE AFUA_7G01730)"/>
    <property type="match status" value="1"/>
</dbReference>
<gene>
    <name evidence="6" type="ORF">SAMN05444141_101177</name>
</gene>
<evidence type="ECO:0000256" key="1">
    <source>
        <dbReference type="ARBA" id="ARBA00022793"/>
    </source>
</evidence>
<dbReference type="Pfam" id="PF02666">
    <property type="entry name" value="PS_Dcarbxylase"/>
    <property type="match status" value="1"/>
</dbReference>
<dbReference type="GO" id="GO:0006646">
    <property type="term" value="P:phosphatidylethanolamine biosynthetic process"/>
    <property type="evidence" value="ECO:0007669"/>
    <property type="project" value="TreeGrafter"/>
</dbReference>